<name>A0A558AF36_9PSEU</name>
<keyword evidence="2" id="KW-1185">Reference proteome</keyword>
<gene>
    <name evidence="1" type="ORF">FNH05_33300</name>
</gene>
<evidence type="ECO:0008006" key="3">
    <source>
        <dbReference type="Google" id="ProtNLM"/>
    </source>
</evidence>
<protein>
    <recommendedName>
        <fullName evidence="3">ESX-1 secretion-associated protein</fullName>
    </recommendedName>
</protein>
<dbReference type="OrthoDB" id="3262422at2"/>
<accession>A0A558AF36</accession>
<organism evidence="1 2">
    <name type="scientific">Amycolatopsis rhizosphaerae</name>
    <dbReference type="NCBI Taxonomy" id="2053003"/>
    <lineage>
        <taxon>Bacteria</taxon>
        <taxon>Bacillati</taxon>
        <taxon>Actinomycetota</taxon>
        <taxon>Actinomycetes</taxon>
        <taxon>Pseudonocardiales</taxon>
        <taxon>Pseudonocardiaceae</taxon>
        <taxon>Amycolatopsis</taxon>
    </lineage>
</organism>
<dbReference type="RefSeq" id="WP_144592826.1">
    <property type="nucleotide sequence ID" value="NZ_VJWX01000570.1"/>
</dbReference>
<proteinExistence type="predicted"/>
<sequence>MDGPGFHVDVDKVDEAARGIHDSVQDQDNFELRGLCGDAGLYGHAQLHDALMDYCVSWSDGLDVLTEDAGTIGNALSRVAAAYRAVDEAAARSLPEDPGVKAVEGGWARRYSGPAGVGARQA</sequence>
<evidence type="ECO:0000313" key="2">
    <source>
        <dbReference type="Proteomes" id="UP000320011"/>
    </source>
</evidence>
<reference evidence="1 2" key="2">
    <citation type="submission" date="2019-08" db="EMBL/GenBank/DDBJ databases">
        <title>Amycolatopsis acidicola sp. nov., isolated from peat swamp forest soil.</title>
        <authorList>
            <person name="Srisuk N."/>
        </authorList>
    </citation>
    <scope>NUCLEOTIDE SEQUENCE [LARGE SCALE GENOMIC DNA]</scope>
    <source>
        <strain evidence="1 2">TBRC 6029</strain>
    </source>
</reference>
<dbReference type="AlphaFoldDB" id="A0A558AF36"/>
<comment type="caution">
    <text evidence="1">The sequence shown here is derived from an EMBL/GenBank/DDBJ whole genome shotgun (WGS) entry which is preliminary data.</text>
</comment>
<dbReference type="Proteomes" id="UP000320011">
    <property type="component" value="Unassembled WGS sequence"/>
</dbReference>
<reference evidence="1 2" key="1">
    <citation type="submission" date="2019-07" db="EMBL/GenBank/DDBJ databases">
        <authorList>
            <person name="Duangmal K."/>
            <person name="Teo W.F.A."/>
        </authorList>
    </citation>
    <scope>NUCLEOTIDE SEQUENCE [LARGE SCALE GENOMIC DNA]</scope>
    <source>
        <strain evidence="1 2">TBRC 6029</strain>
    </source>
</reference>
<dbReference type="EMBL" id="VJWX01000570">
    <property type="protein sequence ID" value="TVT22878.1"/>
    <property type="molecule type" value="Genomic_DNA"/>
</dbReference>
<evidence type="ECO:0000313" key="1">
    <source>
        <dbReference type="EMBL" id="TVT22878.1"/>
    </source>
</evidence>